<dbReference type="EMBL" id="QQNB01000002">
    <property type="protein sequence ID" value="RDE05589.1"/>
    <property type="molecule type" value="Genomic_DNA"/>
</dbReference>
<evidence type="ECO:0000313" key="1">
    <source>
        <dbReference type="EMBL" id="RDE05589.1"/>
    </source>
</evidence>
<comment type="caution">
    <text evidence="1">The sequence shown here is derived from an EMBL/GenBank/DDBJ whole genome shotgun (WGS) entry which is preliminary data.</text>
</comment>
<dbReference type="Proteomes" id="UP000253918">
    <property type="component" value="Unassembled WGS sequence"/>
</dbReference>
<protein>
    <submittedName>
        <fullName evidence="1">PHP domain-containing protein</fullName>
    </submittedName>
</protein>
<keyword evidence="2" id="KW-1185">Reference proteome</keyword>
<dbReference type="AlphaFoldDB" id="A0A369VUQ6"/>
<dbReference type="InterPro" id="IPR016195">
    <property type="entry name" value="Pol/histidinol_Pase-like"/>
</dbReference>
<organism evidence="1 2">
    <name type="scientific">Sphingomonas aracearum</name>
    <dbReference type="NCBI Taxonomy" id="2283317"/>
    <lineage>
        <taxon>Bacteria</taxon>
        <taxon>Pseudomonadati</taxon>
        <taxon>Pseudomonadota</taxon>
        <taxon>Alphaproteobacteria</taxon>
        <taxon>Sphingomonadales</taxon>
        <taxon>Sphingomonadaceae</taxon>
        <taxon>Sphingomonas</taxon>
    </lineage>
</organism>
<dbReference type="PANTHER" id="PTHR42924">
    <property type="entry name" value="EXONUCLEASE"/>
    <property type="match status" value="1"/>
</dbReference>
<dbReference type="NCBIfam" id="NF038032">
    <property type="entry name" value="CehA_McbA_metalo"/>
    <property type="match status" value="1"/>
</dbReference>
<dbReference type="InterPro" id="IPR052018">
    <property type="entry name" value="PHP_domain"/>
</dbReference>
<dbReference type="Gene3D" id="3.20.20.140">
    <property type="entry name" value="Metal-dependent hydrolases"/>
    <property type="match status" value="1"/>
</dbReference>
<dbReference type="GO" id="GO:0035312">
    <property type="term" value="F:5'-3' DNA exonuclease activity"/>
    <property type="evidence" value="ECO:0007669"/>
    <property type="project" value="TreeGrafter"/>
</dbReference>
<sequence length="514" mass="53983">MMFDLLALAASAALPQPTLPQVVPSPAAAQPDASGDLVLSGTFTDADRGSYRELPFDVPADVTRMTIEMEGADPAKGIYLVLGLYDPQRERGWGGAIKPRITIAETFASTSYLPGPLPAGKWRLSVAVAFLRPGAVSPWKLRVHFDRGPAAQQLSATPLKAGAGWYRGDFHTHTGHSDAVCRSEPSRNPVPCPVYFTLQAARAHKLDFVSVTDHNVTSHIAELATIAPYFDGLLTIPGREMTTQYGHYNLIGVTDFVDFRVGPVGHKDINAMFDASKATGALVSINHPEIPTGENCLGCGWSAPGTDYKKVGAIEVANGGIAAEHGDKFDDGEGSGTAWWEKLLDQGFHLTAIGGSDNHDAIDGRAGSSPVGAQSAVGTPATVVHAAELSQAGILAGVRSGRVFIDLEGAHPERLLDLSASVAGGPAVAMGGTLHRRAGRPIRGTVQVKGAADHRVDLIVDGRHVALPAGGQVVGSDAAVPFTIAAGDKAHWIRADIRTADGRRVLIGNPIYVE</sequence>
<proteinExistence type="predicted"/>
<dbReference type="SUPFAM" id="SSF89550">
    <property type="entry name" value="PHP domain-like"/>
    <property type="match status" value="1"/>
</dbReference>
<dbReference type="GO" id="GO:0004534">
    <property type="term" value="F:5'-3' RNA exonuclease activity"/>
    <property type="evidence" value="ECO:0007669"/>
    <property type="project" value="TreeGrafter"/>
</dbReference>
<name>A0A369VUQ6_9SPHN</name>
<reference evidence="1 2" key="1">
    <citation type="submission" date="2018-07" db="EMBL/GenBank/DDBJ databases">
        <title>a novel species of Sphingomonas isolated from the rhizosphere soil of Araceae plant.</title>
        <authorList>
            <person name="Zhiyong W."/>
            <person name="Qinglan Z."/>
            <person name="Zhiwei F."/>
            <person name="Ding X."/>
            <person name="Gejiao W."/>
            <person name="Shixue Z."/>
        </authorList>
    </citation>
    <scope>NUCLEOTIDE SEQUENCE [LARGE SCALE GENOMIC DNA]</scope>
    <source>
        <strain evidence="1 2">WZY 27</strain>
    </source>
</reference>
<evidence type="ECO:0000313" key="2">
    <source>
        <dbReference type="Proteomes" id="UP000253918"/>
    </source>
</evidence>
<gene>
    <name evidence="1" type="ORF">DVW87_10175</name>
</gene>
<dbReference type="PANTHER" id="PTHR42924:SF3">
    <property type="entry name" value="POLYMERASE_HISTIDINOL PHOSPHATASE N-TERMINAL DOMAIN-CONTAINING PROTEIN"/>
    <property type="match status" value="1"/>
</dbReference>
<accession>A0A369VUQ6</accession>